<proteinExistence type="predicted"/>
<gene>
    <name evidence="1" type="ORF">STAS_19450</name>
</gene>
<keyword evidence="2" id="KW-1185">Reference proteome</keyword>
<accession>A0A5A7QBL0</accession>
<comment type="caution">
    <text evidence="1">The sequence shown here is derived from an EMBL/GenBank/DDBJ whole genome shotgun (WGS) entry which is preliminary data.</text>
</comment>
<dbReference type="EMBL" id="BKCP01006404">
    <property type="protein sequence ID" value="GER42653.1"/>
    <property type="molecule type" value="Genomic_DNA"/>
</dbReference>
<protein>
    <submittedName>
        <fullName evidence="1">Macrodomain Ter protein</fullName>
    </submittedName>
</protein>
<name>A0A5A7QBL0_STRAF</name>
<evidence type="ECO:0000313" key="1">
    <source>
        <dbReference type="EMBL" id="GER42653.1"/>
    </source>
</evidence>
<evidence type="ECO:0000313" key="2">
    <source>
        <dbReference type="Proteomes" id="UP000325081"/>
    </source>
</evidence>
<organism evidence="1 2">
    <name type="scientific">Striga asiatica</name>
    <name type="common">Asiatic witchweed</name>
    <name type="synonym">Buchnera asiatica</name>
    <dbReference type="NCBI Taxonomy" id="4170"/>
    <lineage>
        <taxon>Eukaryota</taxon>
        <taxon>Viridiplantae</taxon>
        <taxon>Streptophyta</taxon>
        <taxon>Embryophyta</taxon>
        <taxon>Tracheophyta</taxon>
        <taxon>Spermatophyta</taxon>
        <taxon>Magnoliopsida</taxon>
        <taxon>eudicotyledons</taxon>
        <taxon>Gunneridae</taxon>
        <taxon>Pentapetalae</taxon>
        <taxon>asterids</taxon>
        <taxon>lamiids</taxon>
        <taxon>Lamiales</taxon>
        <taxon>Orobanchaceae</taxon>
        <taxon>Buchnereae</taxon>
        <taxon>Striga</taxon>
    </lineage>
</organism>
<sequence>MWAKSWWRSDEDARKSRWRSGGQFVSVDLHGGWVSGGGPVVDGRTLVAGRRLVADGGSAIDLLPAMRTPSPAIVREWKPDHRHEICRRPSFTAPFRRRLHHRARGQDPRKSFARLQFGREGRRAVGGWACARRGCGLPGVRWCLVSGEVRSRRLMEMLMGNAEKNLISERDEENLKRLSR</sequence>
<dbReference type="AlphaFoldDB" id="A0A5A7QBL0"/>
<reference evidence="2" key="1">
    <citation type="journal article" date="2019" name="Curr. Biol.">
        <title>Genome Sequence of Striga asiatica Provides Insight into the Evolution of Plant Parasitism.</title>
        <authorList>
            <person name="Yoshida S."/>
            <person name="Kim S."/>
            <person name="Wafula E.K."/>
            <person name="Tanskanen J."/>
            <person name="Kim Y.M."/>
            <person name="Honaas L."/>
            <person name="Yang Z."/>
            <person name="Spallek T."/>
            <person name="Conn C.E."/>
            <person name="Ichihashi Y."/>
            <person name="Cheong K."/>
            <person name="Cui S."/>
            <person name="Der J.P."/>
            <person name="Gundlach H."/>
            <person name="Jiao Y."/>
            <person name="Hori C."/>
            <person name="Ishida J.K."/>
            <person name="Kasahara H."/>
            <person name="Kiba T."/>
            <person name="Kim M.S."/>
            <person name="Koo N."/>
            <person name="Laohavisit A."/>
            <person name="Lee Y.H."/>
            <person name="Lumba S."/>
            <person name="McCourt P."/>
            <person name="Mortimer J.C."/>
            <person name="Mutuku J.M."/>
            <person name="Nomura T."/>
            <person name="Sasaki-Sekimoto Y."/>
            <person name="Seto Y."/>
            <person name="Wang Y."/>
            <person name="Wakatake T."/>
            <person name="Sakakibara H."/>
            <person name="Demura T."/>
            <person name="Yamaguchi S."/>
            <person name="Yoneyama K."/>
            <person name="Manabe R.I."/>
            <person name="Nelson D.C."/>
            <person name="Schulman A.H."/>
            <person name="Timko M.P."/>
            <person name="dePamphilis C.W."/>
            <person name="Choi D."/>
            <person name="Shirasu K."/>
        </authorList>
    </citation>
    <scope>NUCLEOTIDE SEQUENCE [LARGE SCALE GENOMIC DNA]</scope>
    <source>
        <strain evidence="2">cv. UVA1</strain>
    </source>
</reference>
<dbReference type="Proteomes" id="UP000325081">
    <property type="component" value="Unassembled WGS sequence"/>
</dbReference>